<dbReference type="Proteomes" id="UP000240971">
    <property type="component" value="Unassembled WGS sequence"/>
</dbReference>
<dbReference type="AlphaFoldDB" id="A0A2P8HAV9"/>
<evidence type="ECO:0000313" key="2">
    <source>
        <dbReference type="EMBL" id="PSL43319.1"/>
    </source>
</evidence>
<dbReference type="OrthoDB" id="660001at2"/>
<comment type="caution">
    <text evidence="2">The sequence shown here is derived from an EMBL/GenBank/DDBJ whole genome shotgun (WGS) entry which is preliminary data.</text>
</comment>
<accession>A0A2P8HAV9</accession>
<keyword evidence="1" id="KW-0812">Transmembrane</keyword>
<evidence type="ECO:0000256" key="1">
    <source>
        <dbReference type="SAM" id="Phobius"/>
    </source>
</evidence>
<keyword evidence="1" id="KW-1133">Transmembrane helix</keyword>
<protein>
    <submittedName>
        <fullName evidence="2">Uncharacterized protein</fullName>
    </submittedName>
</protein>
<dbReference type="EMBL" id="PYAW01000008">
    <property type="protein sequence ID" value="PSL43319.1"/>
    <property type="molecule type" value="Genomic_DNA"/>
</dbReference>
<reference evidence="2 3" key="1">
    <citation type="submission" date="2018-03" db="EMBL/GenBank/DDBJ databases">
        <title>Genomic Encyclopedia of Archaeal and Bacterial Type Strains, Phase II (KMG-II): from individual species to whole genera.</title>
        <authorList>
            <person name="Goeker M."/>
        </authorList>
    </citation>
    <scope>NUCLEOTIDE SEQUENCE [LARGE SCALE GENOMIC DNA]</scope>
    <source>
        <strain evidence="2 3">DSM 24859</strain>
    </source>
</reference>
<gene>
    <name evidence="2" type="ORF">CLV51_1088</name>
</gene>
<dbReference type="RefSeq" id="WP_106530933.1">
    <property type="nucleotide sequence ID" value="NZ_PYAW01000008.1"/>
</dbReference>
<keyword evidence="3" id="KW-1185">Reference proteome</keyword>
<feature type="transmembrane region" description="Helical" evidence="1">
    <location>
        <begin position="20"/>
        <end position="41"/>
    </location>
</feature>
<name>A0A2P8HAV9_CHINA</name>
<sequence>MVSTAKGSTMPYYNPFLMTLRHQLWLGIVFFHLLLAVLNAAHMKEWGRKSRLVHSVNIYGYYSGAGNIYSFFAPGLAEETEVIYTLADAAGHQRVLRLENNNHEHNLRIQTIYTFFGIREAKDLFLKCTAAYMFDQHRDAVLIRVLVLGKYIPSMYDFRRGQTCRWRMYFYEDFAKKDQVKQSYEKTYPGKDL</sequence>
<organism evidence="2 3">
    <name type="scientific">Chitinophaga niastensis</name>
    <dbReference type="NCBI Taxonomy" id="536980"/>
    <lineage>
        <taxon>Bacteria</taxon>
        <taxon>Pseudomonadati</taxon>
        <taxon>Bacteroidota</taxon>
        <taxon>Chitinophagia</taxon>
        <taxon>Chitinophagales</taxon>
        <taxon>Chitinophagaceae</taxon>
        <taxon>Chitinophaga</taxon>
    </lineage>
</organism>
<evidence type="ECO:0000313" key="3">
    <source>
        <dbReference type="Proteomes" id="UP000240971"/>
    </source>
</evidence>
<keyword evidence="1" id="KW-0472">Membrane</keyword>
<proteinExistence type="predicted"/>